<dbReference type="EMBL" id="LT629780">
    <property type="protein sequence ID" value="SDT99723.1"/>
    <property type="molecule type" value="Genomic_DNA"/>
</dbReference>
<dbReference type="Proteomes" id="UP000243063">
    <property type="component" value="Chromosome I"/>
</dbReference>
<gene>
    <name evidence="3" type="ORF">SAMN05216580_0892</name>
</gene>
<dbReference type="InterPro" id="IPR018389">
    <property type="entry name" value="DctP_fam"/>
</dbReference>
<keyword evidence="4" id="KW-1185">Reference proteome</keyword>
<dbReference type="RefSeq" id="WP_090212431.1">
    <property type="nucleotide sequence ID" value="NZ_LT629780.1"/>
</dbReference>
<dbReference type="Gene3D" id="3.40.190.170">
    <property type="entry name" value="Bacterial extracellular solute-binding protein, family 7"/>
    <property type="match status" value="1"/>
</dbReference>
<sequence>MIRLKLAALVTAVACAASAQAAETYTLKFGHFLPSTSYQQREMFEPWCAKLKEESAGRLECQIYPSMQLGGTPAKLADMVRNGVADIVWTAPSYSPGKFPRIEAVEQPFLMPYGARNSDPIIWKFYQQYAKEDFKGYKVLAMHGDGGMGFHTRSKAITSLDDLKGMKLRASHRASALLVESFGAAPVSMPPPQMTESLSKGVIDGVLFTWSTIRDVKVDEVTRFHSEPPAGSPSLTSTVLTMLMNEKKFASLPKDLQEILERNSGEALNNMISGVWDKHMESAIQATPAEQIVNISADNYAAMQKAAEPVAQNWVKEVAAKGVDGNALLQGVRGIAAAQASSSAQAAR</sequence>
<dbReference type="SUPFAM" id="SSF53850">
    <property type="entry name" value="Periplasmic binding protein-like II"/>
    <property type="match status" value="1"/>
</dbReference>
<proteinExistence type="predicted"/>
<dbReference type="AlphaFoldDB" id="A0A1H2EXM3"/>
<evidence type="ECO:0000256" key="1">
    <source>
        <dbReference type="ARBA" id="ARBA00022729"/>
    </source>
</evidence>
<dbReference type="PANTHER" id="PTHR33376">
    <property type="match status" value="1"/>
</dbReference>
<feature type="chain" id="PRO_5009273414" evidence="2">
    <location>
        <begin position="22"/>
        <end position="348"/>
    </location>
</feature>
<dbReference type="CDD" id="cd13665">
    <property type="entry name" value="PBP2_TRAP_Dctp3_4"/>
    <property type="match status" value="1"/>
</dbReference>
<evidence type="ECO:0000313" key="3">
    <source>
        <dbReference type="EMBL" id="SDT99723.1"/>
    </source>
</evidence>
<reference evidence="4" key="1">
    <citation type="submission" date="2016-10" db="EMBL/GenBank/DDBJ databases">
        <authorList>
            <person name="Varghese N."/>
            <person name="Submissions S."/>
        </authorList>
    </citation>
    <scope>NUCLEOTIDE SEQUENCE [LARGE SCALE GENOMIC DNA]</scope>
    <source>
        <strain evidence="4">CCTCC 2012022</strain>
    </source>
</reference>
<dbReference type="NCBIfam" id="NF037995">
    <property type="entry name" value="TRAP_S1"/>
    <property type="match status" value="1"/>
</dbReference>
<evidence type="ECO:0000256" key="2">
    <source>
        <dbReference type="SAM" id="SignalP"/>
    </source>
</evidence>
<accession>A0A1H2EXM3</accession>
<evidence type="ECO:0000313" key="4">
    <source>
        <dbReference type="Proteomes" id="UP000243063"/>
    </source>
</evidence>
<organism evidence="3 4">
    <name type="scientific">Geopseudomonas guangdongensis</name>
    <dbReference type="NCBI Taxonomy" id="1245526"/>
    <lineage>
        <taxon>Bacteria</taxon>
        <taxon>Pseudomonadati</taxon>
        <taxon>Pseudomonadota</taxon>
        <taxon>Gammaproteobacteria</taxon>
        <taxon>Pseudomonadales</taxon>
        <taxon>Pseudomonadaceae</taxon>
        <taxon>Geopseudomonas</taxon>
    </lineage>
</organism>
<dbReference type="OrthoDB" id="9783941at2"/>
<name>A0A1H2EXM3_9GAMM</name>
<dbReference type="GO" id="GO:0055085">
    <property type="term" value="P:transmembrane transport"/>
    <property type="evidence" value="ECO:0007669"/>
    <property type="project" value="InterPro"/>
</dbReference>
<dbReference type="Pfam" id="PF03480">
    <property type="entry name" value="DctP"/>
    <property type="match status" value="1"/>
</dbReference>
<keyword evidence="1 2" id="KW-0732">Signal</keyword>
<feature type="signal peptide" evidence="2">
    <location>
        <begin position="1"/>
        <end position="21"/>
    </location>
</feature>
<dbReference type="STRING" id="1245526.SAMN05216580_0892"/>
<dbReference type="InterPro" id="IPR038404">
    <property type="entry name" value="TRAP_DctP_sf"/>
</dbReference>
<dbReference type="PANTHER" id="PTHR33376:SF15">
    <property type="entry name" value="BLL6794 PROTEIN"/>
    <property type="match status" value="1"/>
</dbReference>
<protein>
    <submittedName>
        <fullName evidence="3">TRAP-type C4-dicarboxylate transport system, substrate-binding protein</fullName>
    </submittedName>
</protein>